<keyword evidence="6" id="KW-1185">Reference proteome</keyword>
<dbReference type="EMBL" id="CAJHIA010000025">
    <property type="protein sequence ID" value="CAD6447331.1"/>
    <property type="molecule type" value="Genomic_DNA"/>
</dbReference>
<feature type="compositionally biased region" description="Basic and acidic residues" evidence="4">
    <location>
        <begin position="134"/>
        <end position="145"/>
    </location>
</feature>
<proteinExistence type="inferred from homology"/>
<feature type="region of interest" description="Disordered" evidence="4">
    <location>
        <begin position="1"/>
        <end position="84"/>
    </location>
</feature>
<comment type="similarity">
    <text evidence="2 3">Belongs to the YPI1 family.</text>
</comment>
<feature type="compositionally biased region" description="Basic and acidic residues" evidence="4">
    <location>
        <begin position="173"/>
        <end position="182"/>
    </location>
</feature>
<comment type="function">
    <text evidence="1 3">Regulator of type 1 phosphatases which maintains protein phosphatase activity under strict control.</text>
</comment>
<evidence type="ECO:0000256" key="4">
    <source>
        <dbReference type="SAM" id="MobiDB-lite"/>
    </source>
</evidence>
<dbReference type="AlphaFoldDB" id="A0A8H2ZQZ4"/>
<sequence length="182" mass="19429">MASSTSNPAAVAARMQTHLQTEPQTRGQNQFQGSVTITQSQTHTSAPVLRLRGESTGEIESSTDGERGLGRGRRIQWAEDVVDNEGLGRKKSKVCCIYHAPRPIDESSDESSSDSDDSSSDDDDGGAKPSGGNGDKHDHGDECAHGHGHGKGKGKGKERKRSPNAYERQPNYKGKDKEKGGG</sequence>
<comment type="subcellular location">
    <subcellularLocation>
        <location evidence="3">Nucleus</location>
    </subcellularLocation>
</comment>
<feature type="compositionally biased region" description="Basic residues" evidence="4">
    <location>
        <begin position="146"/>
        <end position="162"/>
    </location>
</feature>
<feature type="region of interest" description="Disordered" evidence="4">
    <location>
        <begin position="100"/>
        <end position="182"/>
    </location>
</feature>
<dbReference type="Pfam" id="PF07491">
    <property type="entry name" value="PPI_Ypi1"/>
    <property type="match status" value="1"/>
</dbReference>
<evidence type="ECO:0000313" key="5">
    <source>
        <dbReference type="EMBL" id="CAD6447331.1"/>
    </source>
</evidence>
<keyword evidence="3" id="KW-0539">Nucleus</keyword>
<reference evidence="5" key="1">
    <citation type="submission" date="2020-10" db="EMBL/GenBank/DDBJ databases">
        <authorList>
            <person name="Kusch S."/>
        </authorList>
    </citation>
    <scope>NUCLEOTIDE SEQUENCE</scope>
    <source>
        <strain evidence="5">SwB9</strain>
    </source>
</reference>
<evidence type="ECO:0000256" key="1">
    <source>
        <dbReference type="ARBA" id="ARBA00003401"/>
    </source>
</evidence>
<dbReference type="InterPro" id="IPR011107">
    <property type="entry name" value="PPI_Ypi1"/>
</dbReference>
<dbReference type="GO" id="GO:0004865">
    <property type="term" value="F:protein serine/threonine phosphatase inhibitor activity"/>
    <property type="evidence" value="ECO:0007669"/>
    <property type="project" value="UniProtKB-UniRule"/>
</dbReference>
<feature type="compositionally biased region" description="Polar residues" evidence="4">
    <location>
        <begin position="17"/>
        <end position="45"/>
    </location>
</feature>
<evidence type="ECO:0000256" key="3">
    <source>
        <dbReference type="RuleBase" id="RU367162"/>
    </source>
</evidence>
<dbReference type="PANTHER" id="PTHR20835:SF0">
    <property type="entry name" value="E3 UBIQUITIN-PROTEIN LIGASE PPP1R11"/>
    <property type="match status" value="1"/>
</dbReference>
<feature type="compositionally biased region" description="Acidic residues" evidence="4">
    <location>
        <begin position="106"/>
        <end position="124"/>
    </location>
</feature>
<dbReference type="OrthoDB" id="307488at2759"/>
<dbReference type="GO" id="GO:0008157">
    <property type="term" value="F:protein phosphatase 1 binding"/>
    <property type="evidence" value="ECO:0007669"/>
    <property type="project" value="TreeGrafter"/>
</dbReference>
<protein>
    <recommendedName>
        <fullName evidence="3">Type 1 phosphatases regulator</fullName>
    </recommendedName>
</protein>
<dbReference type="PANTHER" id="PTHR20835">
    <property type="entry name" value="E3 UBIQUITIN-PROTEIN LIGASE PPP1R11-RELATED"/>
    <property type="match status" value="1"/>
</dbReference>
<comment type="caution">
    <text evidence="5">The sequence shown here is derived from an EMBL/GenBank/DDBJ whole genome shotgun (WGS) entry which is preliminary data.</text>
</comment>
<evidence type="ECO:0000313" key="6">
    <source>
        <dbReference type="Proteomes" id="UP000624404"/>
    </source>
</evidence>
<organism evidence="5 6">
    <name type="scientific">Sclerotinia trifoliorum</name>
    <dbReference type="NCBI Taxonomy" id="28548"/>
    <lineage>
        <taxon>Eukaryota</taxon>
        <taxon>Fungi</taxon>
        <taxon>Dikarya</taxon>
        <taxon>Ascomycota</taxon>
        <taxon>Pezizomycotina</taxon>
        <taxon>Leotiomycetes</taxon>
        <taxon>Helotiales</taxon>
        <taxon>Sclerotiniaceae</taxon>
        <taxon>Sclerotinia</taxon>
    </lineage>
</organism>
<accession>A0A8H2ZQZ4</accession>
<evidence type="ECO:0000256" key="2">
    <source>
        <dbReference type="ARBA" id="ARBA00005605"/>
    </source>
</evidence>
<name>A0A8H2ZQZ4_9HELO</name>
<dbReference type="GO" id="GO:0005634">
    <property type="term" value="C:nucleus"/>
    <property type="evidence" value="ECO:0007669"/>
    <property type="project" value="UniProtKB-SubCell"/>
</dbReference>
<dbReference type="Proteomes" id="UP000624404">
    <property type="component" value="Unassembled WGS sequence"/>
</dbReference>
<gene>
    <name evidence="5" type="ORF">SCLTRI_LOCUS7123</name>
</gene>